<sequence length="245" mass="27522">MSRFSQKGWRLLAGLLVTATVTWSVPAPAAPQRIVLVRHGEKGGPWTLCQVGRDRARALATYYLGKDAQKSAFRPGETPKAILAISLHTLETVFPAADSWQMPVVFYAAMPEMVDGRFVLSEARLSQRTREAARDILEKPEWAGQTLLLYWEHDHVARTSDDPEGTEHKSTLYDQLGLGALTDVPRIWPDNTYDYIWFIDFDQKTGKPISFSMMKEEFGAPFEDLPQNDWGQPEGLKPSSGCILP</sequence>
<evidence type="ECO:0000256" key="2">
    <source>
        <dbReference type="SAM" id="SignalP"/>
    </source>
</evidence>
<dbReference type="Proteomes" id="UP000596427">
    <property type="component" value="Chromosome"/>
</dbReference>
<protein>
    <recommendedName>
        <fullName evidence="5">Histidine phosphatase family protein</fullName>
    </recommendedName>
</protein>
<gene>
    <name evidence="3" type="ORF">EZH22_20910</name>
</gene>
<dbReference type="EMBL" id="CP063362">
    <property type="protein sequence ID" value="QRG05513.1"/>
    <property type="molecule type" value="Genomic_DNA"/>
</dbReference>
<keyword evidence="2" id="KW-0732">Signal</keyword>
<reference evidence="3 4" key="1">
    <citation type="submission" date="2020-10" db="EMBL/GenBank/DDBJ databases">
        <title>Degradation of 1,4-Dioxane by Xanthobacter sp. YN2, via a Novel Group-2 Soluble Di-Iron Monooxygenase.</title>
        <authorList>
            <person name="Ma F."/>
            <person name="Wang Y."/>
            <person name="Yang J."/>
            <person name="Guo H."/>
            <person name="Su D."/>
            <person name="Yu L."/>
        </authorList>
    </citation>
    <scope>NUCLEOTIDE SEQUENCE [LARGE SCALE GENOMIC DNA]</scope>
    <source>
        <strain evidence="3 4">YN2</strain>
    </source>
</reference>
<organism evidence="3 4">
    <name type="scientific">Xanthobacter dioxanivorans</name>
    <dbReference type="NCBI Taxonomy" id="2528964"/>
    <lineage>
        <taxon>Bacteria</taxon>
        <taxon>Pseudomonadati</taxon>
        <taxon>Pseudomonadota</taxon>
        <taxon>Alphaproteobacteria</taxon>
        <taxon>Hyphomicrobiales</taxon>
        <taxon>Xanthobacteraceae</taxon>
        <taxon>Xanthobacter</taxon>
    </lineage>
</organism>
<accession>A0A974SIN0</accession>
<evidence type="ECO:0008006" key="5">
    <source>
        <dbReference type="Google" id="ProtNLM"/>
    </source>
</evidence>
<evidence type="ECO:0000313" key="3">
    <source>
        <dbReference type="EMBL" id="QRG05513.1"/>
    </source>
</evidence>
<evidence type="ECO:0000256" key="1">
    <source>
        <dbReference type="SAM" id="MobiDB-lite"/>
    </source>
</evidence>
<name>A0A974SIN0_9HYPH</name>
<proteinExistence type="predicted"/>
<evidence type="ECO:0000313" key="4">
    <source>
        <dbReference type="Proteomes" id="UP000596427"/>
    </source>
</evidence>
<dbReference type="RefSeq" id="WP_203192378.1">
    <property type="nucleotide sequence ID" value="NZ_CP063362.1"/>
</dbReference>
<keyword evidence="4" id="KW-1185">Reference proteome</keyword>
<feature type="chain" id="PRO_5036870237" description="Histidine phosphatase family protein" evidence="2">
    <location>
        <begin position="30"/>
        <end position="245"/>
    </location>
</feature>
<dbReference type="AlphaFoldDB" id="A0A974SIN0"/>
<dbReference type="KEGG" id="xdi:EZH22_20910"/>
<feature type="signal peptide" evidence="2">
    <location>
        <begin position="1"/>
        <end position="29"/>
    </location>
</feature>
<feature type="region of interest" description="Disordered" evidence="1">
    <location>
        <begin position="223"/>
        <end position="245"/>
    </location>
</feature>